<dbReference type="PANTHER" id="PTHR11733:SF188">
    <property type="entry name" value="NEPRILYSIN"/>
    <property type="match status" value="1"/>
</dbReference>
<dbReference type="Pfam" id="PF05649">
    <property type="entry name" value="Peptidase_M13_N"/>
    <property type="match status" value="1"/>
</dbReference>
<organism evidence="5 6">
    <name type="scientific">Diploscapter pachys</name>
    <dbReference type="NCBI Taxonomy" id="2018661"/>
    <lineage>
        <taxon>Eukaryota</taxon>
        <taxon>Metazoa</taxon>
        <taxon>Ecdysozoa</taxon>
        <taxon>Nematoda</taxon>
        <taxon>Chromadorea</taxon>
        <taxon>Rhabditida</taxon>
        <taxon>Rhabditina</taxon>
        <taxon>Rhabditomorpha</taxon>
        <taxon>Rhabditoidea</taxon>
        <taxon>Rhabditidae</taxon>
        <taxon>Diploscapter</taxon>
    </lineage>
</organism>
<evidence type="ECO:0000256" key="1">
    <source>
        <dbReference type="ARBA" id="ARBA00007357"/>
    </source>
</evidence>
<keyword evidence="3" id="KW-0812">Transmembrane</keyword>
<comment type="similarity">
    <text evidence="1">Belongs to the peptidase M13 family.</text>
</comment>
<reference evidence="5 6" key="1">
    <citation type="journal article" date="2017" name="Curr. Biol.">
        <title>Genome architecture and evolution of a unichromosomal asexual nematode.</title>
        <authorList>
            <person name="Fradin H."/>
            <person name="Zegar C."/>
            <person name="Gutwein M."/>
            <person name="Lucas J."/>
            <person name="Kovtun M."/>
            <person name="Corcoran D."/>
            <person name="Baugh L.R."/>
            <person name="Kiontke K."/>
            <person name="Gunsalus K."/>
            <person name="Fitch D.H."/>
            <person name="Piano F."/>
        </authorList>
    </citation>
    <scope>NUCLEOTIDE SEQUENCE [LARGE SCALE GENOMIC DNA]</scope>
    <source>
        <strain evidence="5">PF1309</strain>
    </source>
</reference>
<dbReference type="GO" id="GO:0005886">
    <property type="term" value="C:plasma membrane"/>
    <property type="evidence" value="ECO:0007669"/>
    <property type="project" value="TreeGrafter"/>
</dbReference>
<feature type="transmembrane region" description="Helical" evidence="3">
    <location>
        <begin position="6"/>
        <end position="32"/>
    </location>
</feature>
<dbReference type="Gene3D" id="1.10.1380.10">
    <property type="entry name" value="Neutral endopeptidase , domain2"/>
    <property type="match status" value="1"/>
</dbReference>
<proteinExistence type="inferred from homology"/>
<dbReference type="InterPro" id="IPR008753">
    <property type="entry name" value="Peptidase_M13_N"/>
</dbReference>
<name>A0A2A2K884_9BILA</name>
<feature type="compositionally biased region" description="Pro residues" evidence="2">
    <location>
        <begin position="90"/>
        <end position="100"/>
    </location>
</feature>
<keyword evidence="3" id="KW-1133">Transmembrane helix</keyword>
<feature type="compositionally biased region" description="Low complexity" evidence="2">
    <location>
        <begin position="45"/>
        <end position="56"/>
    </location>
</feature>
<dbReference type="AlphaFoldDB" id="A0A2A2K884"/>
<evidence type="ECO:0000259" key="4">
    <source>
        <dbReference type="Pfam" id="PF05649"/>
    </source>
</evidence>
<keyword evidence="6" id="KW-1185">Reference proteome</keyword>
<dbReference type="STRING" id="2018661.A0A2A2K884"/>
<dbReference type="InterPro" id="IPR000718">
    <property type="entry name" value="Peptidase_M13"/>
</dbReference>
<feature type="domain" description="Peptidase M13 N-terminal" evidence="4">
    <location>
        <begin position="146"/>
        <end position="565"/>
    </location>
</feature>
<dbReference type="SUPFAM" id="SSF55486">
    <property type="entry name" value="Metalloproteases ('zincins'), catalytic domain"/>
    <property type="match status" value="1"/>
</dbReference>
<dbReference type="Proteomes" id="UP000218231">
    <property type="component" value="Unassembled WGS sequence"/>
</dbReference>
<dbReference type="GO" id="GO:0016485">
    <property type="term" value="P:protein processing"/>
    <property type="evidence" value="ECO:0007669"/>
    <property type="project" value="TreeGrafter"/>
</dbReference>
<evidence type="ECO:0000313" key="5">
    <source>
        <dbReference type="EMBL" id="PAV70115.1"/>
    </source>
</evidence>
<feature type="compositionally biased region" description="Polar residues" evidence="2">
    <location>
        <begin position="57"/>
        <end position="67"/>
    </location>
</feature>
<comment type="caution">
    <text evidence="5">The sequence shown here is derived from an EMBL/GenBank/DDBJ whole genome shotgun (WGS) entry which is preliminary data.</text>
</comment>
<keyword evidence="3" id="KW-0472">Membrane</keyword>
<dbReference type="PANTHER" id="PTHR11733">
    <property type="entry name" value="ZINC METALLOPROTEASE FAMILY M13 NEPRILYSIN-RELATED"/>
    <property type="match status" value="1"/>
</dbReference>
<dbReference type="GO" id="GO:0004222">
    <property type="term" value="F:metalloendopeptidase activity"/>
    <property type="evidence" value="ECO:0007669"/>
    <property type="project" value="InterPro"/>
</dbReference>
<dbReference type="EMBL" id="LIAE01009358">
    <property type="protein sequence ID" value="PAV70115.1"/>
    <property type="molecule type" value="Genomic_DNA"/>
</dbReference>
<accession>A0A2A2K884</accession>
<evidence type="ECO:0000256" key="3">
    <source>
        <dbReference type="SAM" id="Phobius"/>
    </source>
</evidence>
<dbReference type="InterPro" id="IPR042089">
    <property type="entry name" value="Peptidase_M13_dom_2"/>
</dbReference>
<evidence type="ECO:0000313" key="6">
    <source>
        <dbReference type="Proteomes" id="UP000218231"/>
    </source>
</evidence>
<feature type="region of interest" description="Disordered" evidence="2">
    <location>
        <begin position="40"/>
        <end position="116"/>
    </location>
</feature>
<protein>
    <recommendedName>
        <fullName evidence="4">Peptidase M13 N-terminal domain-containing protein</fullName>
    </recommendedName>
</protein>
<dbReference type="OrthoDB" id="5810684at2759"/>
<dbReference type="PROSITE" id="PS51885">
    <property type="entry name" value="NEPRILYSIN"/>
    <property type="match status" value="1"/>
</dbReference>
<sequence>MASGGVVSVATIAVVVFSLAVAIASLVLNIVILTKVNNNNNYPVTTAPDTNTTPANSLTTQISTLPPTSHMADTASTTVAPPQSSLQTSPTPPVTAPPATTPATAPPSTFNPNENNCPMPSPVSNSSAYRDAAAFLLSGLDETTSPCADFYAFTCNTYLKNTNLTNGQTRLGTYLQSQIIVNTQTGDAVRNVNVNDTAISATERITKAAWDACSKYYNSAGFDRSADVYSEIQNLFGDAPFLGGKLKDGINLFDAAGAIEKGHAVPNLMFSWATVDYKNVSQNALYISQPTLPMPLDFYIKPQFYDQLKKRVTGIAEMMTAFAQAVNKTVDPGDITKAATGVVDFEVQIAMASWSDDLLRNYIQQYNPYNLDGLNKAYGGIGWNQYLTQLFHGVADIKDYQNYNFIISQPPYFSWLSSIMTGNLVDPNVIANYIIVNLLFDDGDFIGSSEMSRIIREYDYVPHVIRAGRGSRRVGRRYNRMLDNDGPEVFCFDIIMAYMPYGPGYVYVKSRGDARNTVSANVQQQTDLIIESFLEMQSTLTWMDDQSKQAAITKSQNLFKNYGWPSWFGNFTSDPADFKAVDDYNKDYLAIIHFYNLDPIQYFYDIMLTMKRSFEDQEAMKLLTMPADR</sequence>
<evidence type="ECO:0000256" key="2">
    <source>
        <dbReference type="SAM" id="MobiDB-lite"/>
    </source>
</evidence>
<gene>
    <name evidence="5" type="ORF">WR25_09684</name>
</gene>